<dbReference type="AlphaFoldDB" id="A0A0Q1DC79"/>
<dbReference type="PROSITE" id="PS50846">
    <property type="entry name" value="HMA_2"/>
    <property type="match status" value="1"/>
</dbReference>
<dbReference type="EMBL" id="BKBC01000061">
    <property type="protein sequence ID" value="GEQ22797.1"/>
    <property type="molecule type" value="Genomic_DNA"/>
</dbReference>
<sequence>MKSVIKILNMNSQKDSKKIQNILIHSTGVIASQTSLIKKEVTVVYDDLSIKIEKIIELIEDLGYLVI</sequence>
<dbReference type="Proteomes" id="UP000474042">
    <property type="component" value="Unassembled WGS sequence"/>
</dbReference>
<evidence type="ECO:0000313" key="2">
    <source>
        <dbReference type="EMBL" id="GEQ22797.1"/>
    </source>
</evidence>
<dbReference type="OrthoDB" id="1932203at2"/>
<dbReference type="InterPro" id="IPR036163">
    <property type="entry name" value="HMA_dom_sf"/>
</dbReference>
<dbReference type="EMBL" id="LRDH01000133">
    <property type="protein sequence ID" value="PPV12727.1"/>
    <property type="molecule type" value="Genomic_DNA"/>
</dbReference>
<accession>A0A0Q1DC79</accession>
<dbReference type="Proteomes" id="UP000238081">
    <property type="component" value="Unassembled WGS sequence"/>
</dbReference>
<organism evidence="4 6">
    <name type="scientific">Clostridium butyricum</name>
    <dbReference type="NCBI Taxonomy" id="1492"/>
    <lineage>
        <taxon>Bacteria</taxon>
        <taxon>Bacillati</taxon>
        <taxon>Bacillota</taxon>
        <taxon>Clostridia</taxon>
        <taxon>Eubacteriales</taxon>
        <taxon>Clostridiaceae</taxon>
        <taxon>Clostridium</taxon>
    </lineage>
</organism>
<dbReference type="RefSeq" id="WP_002582582.1">
    <property type="nucleotide sequence ID" value="NZ_AP019716.1"/>
</dbReference>
<dbReference type="InterPro" id="IPR006121">
    <property type="entry name" value="HMA_dom"/>
</dbReference>
<dbReference type="Proteomes" id="UP000515243">
    <property type="component" value="Chromosome 1"/>
</dbReference>
<evidence type="ECO:0000259" key="1">
    <source>
        <dbReference type="PROSITE" id="PS50846"/>
    </source>
</evidence>
<dbReference type="Pfam" id="PF00403">
    <property type="entry name" value="HMA"/>
    <property type="match status" value="1"/>
</dbReference>
<reference evidence="5 9" key="2">
    <citation type="submission" date="2019-05" db="EMBL/GenBank/DDBJ databases">
        <authorList>
            <person name="Schori C."/>
            <person name="Ahrens C."/>
        </authorList>
    </citation>
    <scope>NUCLEOTIDE SEQUENCE [LARGE SCALE GENOMIC DNA]</scope>
    <source>
        <strain evidence="5 9">DSM 10702</strain>
    </source>
</reference>
<gene>
    <name evidence="4" type="ORF">AWN73_17885</name>
    <name evidence="2" type="ORF">CBU02nite_33030</name>
    <name evidence="5" type="ORF">FF104_17110</name>
    <name evidence="3" type="ORF">GND98_014560</name>
</gene>
<proteinExistence type="predicted"/>
<evidence type="ECO:0000313" key="9">
    <source>
        <dbReference type="Proteomes" id="UP000515243"/>
    </source>
</evidence>
<reference evidence="4 6" key="1">
    <citation type="submission" date="2016-01" db="EMBL/GenBank/DDBJ databases">
        <title>Characterization of the Clostridium difficile lineages that are prevalent in Hong Kong and China.</title>
        <authorList>
            <person name="Kwok J.S.-L."/>
            <person name="Lam W.-Y."/>
            <person name="Ip M."/>
            <person name="Chan T.-F."/>
            <person name="Hawkey P.M."/>
            <person name="Tsui S.K.-W."/>
        </authorList>
    </citation>
    <scope>NUCLEOTIDE SEQUENCE [LARGE SCALE GENOMIC DNA]</scope>
    <source>
        <strain evidence="4 6">300064</strain>
    </source>
</reference>
<evidence type="ECO:0000313" key="7">
    <source>
        <dbReference type="Proteomes" id="UP000321089"/>
    </source>
</evidence>
<name>A0A0Q1DC79_CLOBU</name>
<reference evidence="2 7" key="3">
    <citation type="submission" date="2019-07" db="EMBL/GenBank/DDBJ databases">
        <title>Whole genome shotgun sequence of Clostridium butyricum NBRC 3858.</title>
        <authorList>
            <person name="Hosoyama A."/>
            <person name="Uohara A."/>
            <person name="Ohji S."/>
            <person name="Ichikawa N."/>
        </authorList>
    </citation>
    <scope>NUCLEOTIDE SEQUENCE [LARGE SCALE GENOMIC DNA]</scope>
    <source>
        <strain evidence="2 7">NBRC 3858</strain>
    </source>
</reference>
<dbReference type="KEGG" id="cbut:ATN24_02235"/>
<evidence type="ECO:0000313" key="8">
    <source>
        <dbReference type="Proteomes" id="UP000474042"/>
    </source>
</evidence>
<dbReference type="GeneID" id="92945930"/>
<dbReference type="EMBL" id="CP040626">
    <property type="protein sequence ID" value="QMW92609.1"/>
    <property type="molecule type" value="Genomic_DNA"/>
</dbReference>
<protein>
    <submittedName>
        <fullName evidence="4">Ferredoxin</fullName>
    </submittedName>
</protein>
<reference evidence="3 8" key="4">
    <citation type="submission" date="2020-01" db="EMBL/GenBank/DDBJ databases">
        <title>Genome sequence of a 1,3-propanediol producer, Clostridium butyricum S3.</title>
        <authorList>
            <person name="Zhou J."/>
        </authorList>
    </citation>
    <scope>NUCLEOTIDE SEQUENCE [LARGE SCALE GENOMIC DNA]</scope>
    <source>
        <strain evidence="3 8">S3</strain>
    </source>
</reference>
<dbReference type="SUPFAM" id="SSF55008">
    <property type="entry name" value="HMA, heavy metal-associated domain"/>
    <property type="match status" value="1"/>
</dbReference>
<dbReference type="Gene3D" id="3.30.70.100">
    <property type="match status" value="1"/>
</dbReference>
<evidence type="ECO:0000313" key="3">
    <source>
        <dbReference type="EMBL" id="NAS19059.1"/>
    </source>
</evidence>
<dbReference type="Proteomes" id="UP000321089">
    <property type="component" value="Unassembled WGS sequence"/>
</dbReference>
<evidence type="ECO:0000313" key="5">
    <source>
        <dbReference type="EMBL" id="QMW92609.1"/>
    </source>
</evidence>
<dbReference type="EMBL" id="WOFV02000054">
    <property type="protein sequence ID" value="NAS19059.1"/>
    <property type="molecule type" value="Genomic_DNA"/>
</dbReference>
<feature type="domain" description="HMA" evidence="1">
    <location>
        <begin position="1"/>
        <end position="67"/>
    </location>
</feature>
<evidence type="ECO:0000313" key="6">
    <source>
        <dbReference type="Proteomes" id="UP000238081"/>
    </source>
</evidence>
<dbReference type="GO" id="GO:0046872">
    <property type="term" value="F:metal ion binding"/>
    <property type="evidence" value="ECO:0007669"/>
    <property type="project" value="InterPro"/>
</dbReference>
<evidence type="ECO:0000313" key="4">
    <source>
        <dbReference type="EMBL" id="PPV12727.1"/>
    </source>
</evidence>